<dbReference type="GO" id="GO:0061908">
    <property type="term" value="C:phagophore"/>
    <property type="evidence" value="ECO:0007669"/>
    <property type="project" value="TreeGrafter"/>
</dbReference>
<dbReference type="GO" id="GO:0032266">
    <property type="term" value="F:phosphatidylinositol-3-phosphate binding"/>
    <property type="evidence" value="ECO:0007669"/>
    <property type="project" value="TreeGrafter"/>
</dbReference>
<evidence type="ECO:0000256" key="1">
    <source>
        <dbReference type="ARBA" id="ARBA00004406"/>
    </source>
</evidence>
<dbReference type="GO" id="GO:0000422">
    <property type="term" value="P:autophagy of mitochondrion"/>
    <property type="evidence" value="ECO:0007669"/>
    <property type="project" value="TreeGrafter"/>
</dbReference>
<proteinExistence type="inferred from homology"/>
<evidence type="ECO:0000256" key="10">
    <source>
        <dbReference type="ARBA" id="ARBA00024479"/>
    </source>
</evidence>
<gene>
    <name evidence="13" type="ORF">FCALED_LOCUS12097</name>
</gene>
<comment type="catalytic activity">
    <reaction evidence="11">
        <text>a 1,2-diacyl-sn-glycero-3-phosphoethanolamine(in) = a 1,2-diacyl-sn-glycero-3-phosphoethanolamine(out)</text>
        <dbReference type="Rhea" id="RHEA:38895"/>
        <dbReference type="ChEBI" id="CHEBI:64612"/>
    </reaction>
</comment>
<name>A0A9N9HDT1_9GLOM</name>
<dbReference type="OrthoDB" id="18982at2759"/>
<accession>A0A9N9HDT1</accession>
<evidence type="ECO:0000313" key="13">
    <source>
        <dbReference type="EMBL" id="CAG8672576.1"/>
    </source>
</evidence>
<keyword evidence="9" id="KW-0472">Membrane</keyword>
<dbReference type="GO" id="GO:0034727">
    <property type="term" value="P:piecemeal microautophagy of the nucleus"/>
    <property type="evidence" value="ECO:0007669"/>
    <property type="project" value="TreeGrafter"/>
</dbReference>
<dbReference type="GO" id="GO:0061723">
    <property type="term" value="P:glycophagy"/>
    <property type="evidence" value="ECO:0007669"/>
    <property type="project" value="TreeGrafter"/>
</dbReference>
<dbReference type="PANTHER" id="PTHR13190">
    <property type="entry name" value="AUTOPHAGY-RELATED 2, ISOFORM A"/>
    <property type="match status" value="1"/>
</dbReference>
<dbReference type="GO" id="GO:0006869">
    <property type="term" value="P:lipid transport"/>
    <property type="evidence" value="ECO:0007669"/>
    <property type="project" value="UniProtKB-KW"/>
</dbReference>
<organism evidence="13 14">
    <name type="scientific">Funneliformis caledonium</name>
    <dbReference type="NCBI Taxonomy" id="1117310"/>
    <lineage>
        <taxon>Eukaryota</taxon>
        <taxon>Fungi</taxon>
        <taxon>Fungi incertae sedis</taxon>
        <taxon>Mucoromycota</taxon>
        <taxon>Glomeromycotina</taxon>
        <taxon>Glomeromycetes</taxon>
        <taxon>Glomerales</taxon>
        <taxon>Glomeraceae</taxon>
        <taxon>Funneliformis</taxon>
    </lineage>
</organism>
<keyword evidence="14" id="KW-1185">Reference proteome</keyword>
<evidence type="ECO:0000313" key="14">
    <source>
        <dbReference type="Proteomes" id="UP000789570"/>
    </source>
</evidence>
<evidence type="ECO:0000256" key="6">
    <source>
        <dbReference type="ARBA" id="ARBA00022824"/>
    </source>
</evidence>
<evidence type="ECO:0000256" key="12">
    <source>
        <dbReference type="SAM" id="MobiDB-lite"/>
    </source>
</evidence>
<dbReference type="AlphaFoldDB" id="A0A9N9HDT1"/>
<dbReference type="GO" id="GO:0034045">
    <property type="term" value="C:phagophore assembly site membrane"/>
    <property type="evidence" value="ECO:0007669"/>
    <property type="project" value="UniProtKB-SubCell"/>
</dbReference>
<keyword evidence="6" id="KW-0256">Endoplasmic reticulum</keyword>
<comment type="subcellular location">
    <subcellularLocation>
        <location evidence="1">Endoplasmic reticulum membrane</location>
        <topology evidence="1">Peripheral membrane protein</topology>
    </subcellularLocation>
    <subcellularLocation>
        <location evidence="2">Preautophagosomal structure membrane</location>
        <topology evidence="2">Peripheral membrane protein</topology>
    </subcellularLocation>
</comment>
<dbReference type="PANTHER" id="PTHR13190:SF1">
    <property type="entry name" value="AUTOPHAGY-RELATED 2, ISOFORM A"/>
    <property type="match status" value="1"/>
</dbReference>
<sequence length="442" mass="49052">MCQTLLNMVNHLNPKAEDPEKGRITTDPVVQNMLANLDEYAFDSKSKSRATPAIIDDNKISKISSVLVEQPLFAAFSTNEKFVDDHFSIPNANEPENSYIQNYMMVMIGNVVKKEALDSLARANSQAKNVNVVETGTASGSSIGETIDYIDDYSDTASQVNSRLDPDNTNFREGKRSEHSNRRSRPKLSRSSSSKIDIKLEKVNLEFDIFPDDNLLAFRLLLLVRDIEILDEIKSSELGAAWLPHIKSTQVPNVVSGVAPIRSLVNLGSDVADLILLPIEQYKKDGRIIRGLQKGTESFARATTMETIRFGTKLASSTNPTASTIDEELDSEEDNIKELISKYVDRPADLNEEFTILQLIQYLLYLWREAYEKTGTQGTVKAVIRAVPVAVLKPMIGTSEAVYMKCAEDLNIKDKKSISGKLKKVAGTYKAPSILADIQSPL</sequence>
<evidence type="ECO:0000256" key="11">
    <source>
        <dbReference type="ARBA" id="ARBA00024615"/>
    </source>
</evidence>
<protein>
    <recommendedName>
        <fullName evidence="4">Autophagy-related protein 2</fullName>
    </recommendedName>
</protein>
<evidence type="ECO:0000256" key="4">
    <source>
        <dbReference type="ARBA" id="ARBA00018070"/>
    </source>
</evidence>
<dbReference type="GO" id="GO:0043495">
    <property type="term" value="F:protein-membrane adaptor activity"/>
    <property type="evidence" value="ECO:0007669"/>
    <property type="project" value="TreeGrafter"/>
</dbReference>
<dbReference type="Proteomes" id="UP000789570">
    <property type="component" value="Unassembled WGS sequence"/>
</dbReference>
<dbReference type="GO" id="GO:0061709">
    <property type="term" value="P:reticulophagy"/>
    <property type="evidence" value="ECO:0007669"/>
    <property type="project" value="TreeGrafter"/>
</dbReference>
<comment type="catalytic activity">
    <reaction evidence="10">
        <text>a 1,2-diacyl-sn-glycero-3-phospho-L-serine(in) = a 1,2-diacyl-sn-glycero-3-phospho-L-serine(out)</text>
        <dbReference type="Rhea" id="RHEA:38663"/>
        <dbReference type="ChEBI" id="CHEBI:57262"/>
    </reaction>
</comment>
<dbReference type="Pfam" id="PF13329">
    <property type="entry name" value="ATG2_CAD"/>
    <property type="match status" value="1"/>
</dbReference>
<evidence type="ECO:0000256" key="8">
    <source>
        <dbReference type="ARBA" id="ARBA00023055"/>
    </source>
</evidence>
<dbReference type="EMBL" id="CAJVPQ010005587">
    <property type="protein sequence ID" value="CAG8672576.1"/>
    <property type="molecule type" value="Genomic_DNA"/>
</dbReference>
<evidence type="ECO:0000256" key="3">
    <source>
        <dbReference type="ARBA" id="ARBA00009714"/>
    </source>
</evidence>
<feature type="region of interest" description="Disordered" evidence="12">
    <location>
        <begin position="158"/>
        <end position="190"/>
    </location>
</feature>
<feature type="compositionally biased region" description="Basic and acidic residues" evidence="12">
    <location>
        <begin position="164"/>
        <end position="181"/>
    </location>
</feature>
<dbReference type="GO" id="GO:0005789">
    <property type="term" value="C:endoplasmic reticulum membrane"/>
    <property type="evidence" value="ECO:0007669"/>
    <property type="project" value="UniProtKB-SubCell"/>
</dbReference>
<keyword evidence="8" id="KW-0445">Lipid transport</keyword>
<keyword evidence="7" id="KW-0072">Autophagy</keyword>
<evidence type="ECO:0000256" key="2">
    <source>
        <dbReference type="ARBA" id="ARBA00004623"/>
    </source>
</evidence>
<dbReference type="InterPro" id="IPR026849">
    <property type="entry name" value="ATG2"/>
</dbReference>
<reference evidence="13" key="1">
    <citation type="submission" date="2021-06" db="EMBL/GenBank/DDBJ databases">
        <authorList>
            <person name="Kallberg Y."/>
            <person name="Tangrot J."/>
            <person name="Rosling A."/>
        </authorList>
    </citation>
    <scope>NUCLEOTIDE SEQUENCE</scope>
    <source>
        <strain evidence="13">UK204</strain>
    </source>
</reference>
<evidence type="ECO:0000256" key="9">
    <source>
        <dbReference type="ARBA" id="ARBA00023136"/>
    </source>
</evidence>
<keyword evidence="5" id="KW-0813">Transport</keyword>
<dbReference type="GO" id="GO:0000045">
    <property type="term" value="P:autophagosome assembly"/>
    <property type="evidence" value="ECO:0007669"/>
    <property type="project" value="TreeGrafter"/>
</dbReference>
<comment type="similarity">
    <text evidence="3">Belongs to the ATG2 family.</text>
</comment>
<comment type="caution">
    <text evidence="13">The sequence shown here is derived from an EMBL/GenBank/DDBJ whole genome shotgun (WGS) entry which is preliminary data.</text>
</comment>
<evidence type="ECO:0000256" key="7">
    <source>
        <dbReference type="ARBA" id="ARBA00023006"/>
    </source>
</evidence>
<evidence type="ECO:0000256" key="5">
    <source>
        <dbReference type="ARBA" id="ARBA00022448"/>
    </source>
</evidence>